<dbReference type="Proteomes" id="UP000001940">
    <property type="component" value="Chromosome IV"/>
</dbReference>
<keyword evidence="3" id="KW-0653">Protein transport</keyword>
<dbReference type="PANTHER" id="PTHR23316">
    <property type="entry name" value="IMPORTIN ALPHA"/>
    <property type="match status" value="1"/>
</dbReference>
<evidence type="ECO:0000256" key="1">
    <source>
        <dbReference type="ARBA" id="ARBA00010394"/>
    </source>
</evidence>
<evidence type="ECO:0000256" key="3">
    <source>
        <dbReference type="ARBA" id="ARBA00022927"/>
    </source>
</evidence>
<dbReference type="InParanoid" id="Q20703"/>
<dbReference type="UCSC" id="F53B2.5">
    <property type="organism name" value="c. elegans"/>
</dbReference>
<evidence type="ECO:0000313" key="6">
    <source>
        <dbReference type="WormBase" id="F53B2.5"/>
    </source>
</evidence>
<dbReference type="HOGENOM" id="CLU_639734_0_0_1"/>
<dbReference type="OrthoDB" id="5808860at2759"/>
<dbReference type="AlphaFoldDB" id="Q20703"/>
<protein>
    <submittedName>
        <fullName evidence="4">Importin subunit alpha</fullName>
    </submittedName>
</protein>
<accession>Q20703</accession>
<dbReference type="InterPro" id="IPR000225">
    <property type="entry name" value="Armadillo"/>
</dbReference>
<dbReference type="OMA" id="VWIITNM"/>
<evidence type="ECO:0000313" key="4">
    <source>
        <dbReference type="EMBL" id="CAA98127.3"/>
    </source>
</evidence>
<comment type="similarity">
    <text evidence="1">Belongs to the importin alpha family.</text>
</comment>
<dbReference type="Pfam" id="PF00514">
    <property type="entry name" value="Arm"/>
    <property type="match status" value="1"/>
</dbReference>
<dbReference type="STRING" id="6239.F53B2.5.1"/>
<dbReference type="RefSeq" id="NP_502400.2">
    <property type="nucleotide sequence ID" value="NM_069999.3"/>
</dbReference>
<sequence length="476" mass="53359">MVKSTKKAKQEMNSQPEQSATFDISFIISMLESSCRIQLSTALHFFRKAFANQSDLSNIALKEQFYGRIKNGVLNALRNQTLDIDSEVNAVWIITNMCCISQEVTHLFVNSNCLDILIKLVRSQNARLSSQTVWAIANIAADCSSCKLKCRSPKLLKILARNLQTSYKLDDADRRQLIWCVNNIFSGGRTTMPSPVARSLICALSAILLDTDAVDNMGCGSMILWTLANLVDNSLDTTRIDMLLSQNYVVEHILEKFIDQTDKSCNVSCLRLIGNIAVGNDVQTDLLVDNPKFRVVMNIAMSSPEHHSEAAWIISNVVAGAPRHVDYIMDDPDAFYEWVMAGIHTGDKRLRKECLWIIGNLLATADEHQTYLLVSLGIVQHFPALLDFDDVRLNEKAATTATELLREHPWQYTLFQRLDILGCIERAGANFSIQKAELKSLMNDLAPPERKDEDIAKGCSVICYSKLSDDFHSMSI</sequence>
<dbReference type="GO" id="GO:0061608">
    <property type="term" value="F:nuclear import signal receptor activity"/>
    <property type="evidence" value="ECO:0000318"/>
    <property type="project" value="GO_Central"/>
</dbReference>
<organism evidence="4 5">
    <name type="scientific">Caenorhabditis elegans</name>
    <dbReference type="NCBI Taxonomy" id="6239"/>
    <lineage>
        <taxon>Eukaryota</taxon>
        <taxon>Metazoa</taxon>
        <taxon>Ecdysozoa</taxon>
        <taxon>Nematoda</taxon>
        <taxon>Chromadorea</taxon>
        <taxon>Rhabditida</taxon>
        <taxon>Rhabditina</taxon>
        <taxon>Rhabditomorpha</taxon>
        <taxon>Rhabditoidea</taxon>
        <taxon>Rhabditidae</taxon>
        <taxon>Peloderinae</taxon>
        <taxon>Caenorhabditis</taxon>
    </lineage>
</organism>
<reference evidence="4 5" key="1">
    <citation type="journal article" date="1998" name="Science">
        <title>Genome sequence of the nematode C. elegans: a platform for investigating biology.</title>
        <authorList>
            <consortium name="The C. elegans sequencing consortium"/>
            <person name="Sulson J.E."/>
            <person name="Waterston R."/>
        </authorList>
    </citation>
    <scope>NUCLEOTIDE SEQUENCE [LARGE SCALE GENOMIC DNA]</scope>
    <source>
        <strain evidence="4 5">Bristol N2</strain>
    </source>
</reference>
<dbReference type="Reactome" id="R-CEL-909733">
    <property type="pathway name" value="Interferon alpha/beta signaling"/>
</dbReference>
<dbReference type="GO" id="GO:0006607">
    <property type="term" value="P:NLS-bearing protein import into nucleus"/>
    <property type="evidence" value="ECO:0000318"/>
    <property type="project" value="GO_Central"/>
</dbReference>
<keyword evidence="5" id="KW-1185">Reference proteome</keyword>
<dbReference type="Bgee" id="WBGene00009956">
    <property type="expression patterns" value="Expressed in adult organism and 1 other cell type or tissue"/>
</dbReference>
<dbReference type="SMART" id="SM00185">
    <property type="entry name" value="ARM"/>
    <property type="match status" value="4"/>
</dbReference>
<dbReference type="WormBase" id="F53B2.5">
    <property type="protein sequence ID" value="CE43656"/>
    <property type="gene ID" value="WBGene00009956"/>
</dbReference>
<dbReference type="GO" id="GO:0005654">
    <property type="term" value="C:nucleoplasm"/>
    <property type="evidence" value="ECO:0000318"/>
    <property type="project" value="GO_Central"/>
</dbReference>
<dbReference type="AGR" id="WB:WBGene00009956"/>
<dbReference type="CTD" id="178204"/>
<dbReference type="GeneID" id="178204"/>
<gene>
    <name evidence="4" type="ORF">CELE_F53B2.5</name>
    <name evidence="4 6" type="ORF">F53B2.5</name>
</gene>
<dbReference type="Gene3D" id="1.25.10.10">
    <property type="entry name" value="Leucine-rich Repeat Variant"/>
    <property type="match status" value="1"/>
</dbReference>
<dbReference type="SMR" id="Q20703"/>
<dbReference type="InterPro" id="IPR011989">
    <property type="entry name" value="ARM-like"/>
</dbReference>
<evidence type="ECO:0000313" key="5">
    <source>
        <dbReference type="Proteomes" id="UP000001940"/>
    </source>
</evidence>
<proteinExistence type="inferred from homology"/>
<keyword evidence="2" id="KW-0813">Transport</keyword>
<dbReference type="KEGG" id="cel:CELE_F53B2.5"/>
<dbReference type="EMBL" id="BX284604">
    <property type="protein sequence ID" value="CAA98127.3"/>
    <property type="molecule type" value="Genomic_DNA"/>
</dbReference>
<evidence type="ECO:0000256" key="2">
    <source>
        <dbReference type="ARBA" id="ARBA00022448"/>
    </source>
</evidence>
<dbReference type="GO" id="GO:0008139">
    <property type="term" value="F:nuclear localization sequence binding"/>
    <property type="evidence" value="ECO:0000318"/>
    <property type="project" value="GO_Central"/>
</dbReference>
<name>Q20703_CAEEL</name>
<dbReference type="PaxDb" id="6239-F53B2.5"/>
<dbReference type="eggNOG" id="KOG0166">
    <property type="taxonomic scope" value="Eukaryota"/>
</dbReference>
<dbReference type="SUPFAM" id="SSF48371">
    <property type="entry name" value="ARM repeat"/>
    <property type="match status" value="1"/>
</dbReference>
<dbReference type="FunCoup" id="Q20703">
    <property type="interactions" value="236"/>
</dbReference>
<dbReference type="GO" id="GO:0005634">
    <property type="term" value="C:nucleus"/>
    <property type="evidence" value="ECO:0000318"/>
    <property type="project" value="GO_Central"/>
</dbReference>
<dbReference type="PhylomeDB" id="Q20703"/>
<dbReference type="InterPro" id="IPR016024">
    <property type="entry name" value="ARM-type_fold"/>
</dbReference>